<dbReference type="RefSeq" id="WP_348267548.1">
    <property type="nucleotide sequence ID" value="NZ_CP121194.1"/>
</dbReference>
<dbReference type="KEGG" id="epl:P4G45_16395"/>
<proteinExistence type="predicted"/>
<keyword evidence="2" id="KW-0732">Signal</keyword>
<organism evidence="5">
    <name type="scientific">Edaphobacter paludis</name>
    <dbReference type="NCBI Taxonomy" id="3035702"/>
    <lineage>
        <taxon>Bacteria</taxon>
        <taxon>Pseudomonadati</taxon>
        <taxon>Acidobacteriota</taxon>
        <taxon>Terriglobia</taxon>
        <taxon>Terriglobales</taxon>
        <taxon>Acidobacteriaceae</taxon>
        <taxon>Edaphobacter</taxon>
    </lineage>
</organism>
<feature type="signal peptide" evidence="2">
    <location>
        <begin position="1"/>
        <end position="20"/>
    </location>
</feature>
<dbReference type="Gene3D" id="3.40.50.410">
    <property type="entry name" value="von Willebrand factor, type A domain"/>
    <property type="match status" value="1"/>
</dbReference>
<gene>
    <name evidence="4" type="ORF">P4G45_16395</name>
    <name evidence="5" type="ORF">P8936_17605</name>
</gene>
<dbReference type="InterPro" id="IPR036465">
    <property type="entry name" value="vWFA_dom_sf"/>
</dbReference>
<dbReference type="EMBL" id="CP121194">
    <property type="protein sequence ID" value="XBH10041.1"/>
    <property type="molecule type" value="Genomic_DNA"/>
</dbReference>
<dbReference type="NCBIfam" id="TIGR03436">
    <property type="entry name" value="acidobact_VWFA"/>
    <property type="match status" value="1"/>
</dbReference>
<accession>A0AAU7CXW1</accession>
<protein>
    <submittedName>
        <fullName evidence="5">VWA domain-containing protein</fullName>
    </submittedName>
</protein>
<reference evidence="5" key="1">
    <citation type="submission" date="2023-03" db="EMBL/GenBank/DDBJ databases">
        <title>Edaphobacter sp.</title>
        <authorList>
            <person name="Huber K.J."/>
            <person name="Papendorf J."/>
            <person name="Pilke C."/>
            <person name="Bunk B."/>
            <person name="Sproeer C."/>
            <person name="Pester M."/>
        </authorList>
    </citation>
    <scope>NUCLEOTIDE SEQUENCE</scope>
    <source>
        <strain evidence="4">DSM 109919</strain>
        <strain evidence="5">DSM 109920</strain>
    </source>
</reference>
<name>A0AAU7D6V2_9BACT</name>
<dbReference type="SUPFAM" id="SSF53300">
    <property type="entry name" value="vWA-like"/>
    <property type="match status" value="1"/>
</dbReference>
<dbReference type="InterPro" id="IPR002035">
    <property type="entry name" value="VWF_A"/>
</dbReference>
<sequence length="395" mass="42495">MHLRAAVVAVLCLPAALVYALPAALVYALPAARAYAQNAPIPASPIPTISTQSTLVLVPTLVKTKKGDLVFTLTANDFTITDNNVEQKVHLEEDTGDQPLALVVAIETGGGGASQFDKYRKLATMIESIVGQVPRRVAVVTFDSEPQLFQDFTPNLALMEDAIQNLDAGDSGAATLDAVAYSVDLLRKQPPQYRRAILLISETVDHGSKVRLDDALRAVSDTNTSIYSVAFSSSRSAVGHEASKLNDPTPGPEHGCFSHDPKTDPTVRDDGSKGVPEESRSTQYYDCLAELLPPLRLAKMAAILGMNGLRKNAPETVAKLTGGEYFHFSSERDLERGLATISNHVPNRYVLSFQPQSPQPGLHAIAVTMKDHPDLVITARSSYWAGDATTTQPQP</sequence>
<dbReference type="AlphaFoldDB" id="A0AAU7D6V2"/>
<dbReference type="CDD" id="cd00198">
    <property type="entry name" value="vWFA"/>
    <property type="match status" value="1"/>
</dbReference>
<evidence type="ECO:0000313" key="4">
    <source>
        <dbReference type="EMBL" id="XBH10041.1"/>
    </source>
</evidence>
<feature type="chain" id="PRO_5043288807" evidence="2">
    <location>
        <begin position="21"/>
        <end position="395"/>
    </location>
</feature>
<evidence type="ECO:0000256" key="2">
    <source>
        <dbReference type="SAM" id="SignalP"/>
    </source>
</evidence>
<dbReference type="InterPro" id="IPR017802">
    <property type="entry name" value="VWFA-rel_acidobac-type"/>
</dbReference>
<evidence type="ECO:0000259" key="3">
    <source>
        <dbReference type="Pfam" id="PF13519"/>
    </source>
</evidence>
<dbReference type="Pfam" id="PF13519">
    <property type="entry name" value="VWA_2"/>
    <property type="match status" value="1"/>
</dbReference>
<feature type="region of interest" description="Disordered" evidence="1">
    <location>
        <begin position="238"/>
        <end position="279"/>
    </location>
</feature>
<dbReference type="EMBL" id="CP121195">
    <property type="protein sequence ID" value="XBH13478.1"/>
    <property type="molecule type" value="Genomic_DNA"/>
</dbReference>
<accession>A0AAU7D6V2</accession>
<evidence type="ECO:0000256" key="1">
    <source>
        <dbReference type="SAM" id="MobiDB-lite"/>
    </source>
</evidence>
<evidence type="ECO:0000313" key="5">
    <source>
        <dbReference type="EMBL" id="XBH13478.1"/>
    </source>
</evidence>
<feature type="compositionally biased region" description="Basic and acidic residues" evidence="1">
    <location>
        <begin position="256"/>
        <end position="279"/>
    </location>
</feature>
<feature type="domain" description="VWFA" evidence="3">
    <location>
        <begin position="120"/>
        <end position="201"/>
    </location>
</feature>